<protein>
    <submittedName>
        <fullName evidence="2">Uncharacterized protein</fullName>
    </submittedName>
</protein>
<sequence length="221" mass="25556">MALPYRIIILLLGLLSQTDYVQTCDEDCKDDLVQRFEFLLDNKMDSKIDLIKKEMETKFENIISNQDSMASDLQSVKTRLGTYERSFEELKTLHFFIISQITDHLAQDRATQNQYSSENINDLNDPINDLKTLTRESNVIINEIRESIEDCKGPSNTTTQQLNEILENIGEIDQNRMQADNVTINSMKMLSNEVKNLIQETTSLEPRLLDLERNITSKLDD</sequence>
<dbReference type="EMBL" id="CAXKWB010035062">
    <property type="protein sequence ID" value="CAL4145782.1"/>
    <property type="molecule type" value="Genomic_DNA"/>
</dbReference>
<evidence type="ECO:0000313" key="3">
    <source>
        <dbReference type="Proteomes" id="UP001497623"/>
    </source>
</evidence>
<proteinExistence type="predicted"/>
<organism evidence="2 3">
    <name type="scientific">Meganyctiphanes norvegica</name>
    <name type="common">Northern krill</name>
    <name type="synonym">Thysanopoda norvegica</name>
    <dbReference type="NCBI Taxonomy" id="48144"/>
    <lineage>
        <taxon>Eukaryota</taxon>
        <taxon>Metazoa</taxon>
        <taxon>Ecdysozoa</taxon>
        <taxon>Arthropoda</taxon>
        <taxon>Crustacea</taxon>
        <taxon>Multicrustacea</taxon>
        <taxon>Malacostraca</taxon>
        <taxon>Eumalacostraca</taxon>
        <taxon>Eucarida</taxon>
        <taxon>Euphausiacea</taxon>
        <taxon>Euphausiidae</taxon>
        <taxon>Meganyctiphanes</taxon>
    </lineage>
</organism>
<dbReference type="AlphaFoldDB" id="A0AAV2RZ57"/>
<evidence type="ECO:0000256" key="1">
    <source>
        <dbReference type="SAM" id="SignalP"/>
    </source>
</evidence>
<feature type="chain" id="PRO_5043416201" evidence="1">
    <location>
        <begin position="24"/>
        <end position="221"/>
    </location>
</feature>
<gene>
    <name evidence="2" type="ORF">MNOR_LOCUS29773</name>
</gene>
<keyword evidence="1" id="KW-0732">Signal</keyword>
<accession>A0AAV2RZ57</accession>
<name>A0AAV2RZ57_MEGNR</name>
<keyword evidence="3" id="KW-1185">Reference proteome</keyword>
<feature type="non-terminal residue" evidence="2">
    <location>
        <position position="221"/>
    </location>
</feature>
<reference evidence="2 3" key="1">
    <citation type="submission" date="2024-05" db="EMBL/GenBank/DDBJ databases">
        <authorList>
            <person name="Wallberg A."/>
        </authorList>
    </citation>
    <scope>NUCLEOTIDE SEQUENCE [LARGE SCALE GENOMIC DNA]</scope>
</reference>
<evidence type="ECO:0000313" key="2">
    <source>
        <dbReference type="EMBL" id="CAL4145782.1"/>
    </source>
</evidence>
<dbReference type="Proteomes" id="UP001497623">
    <property type="component" value="Unassembled WGS sequence"/>
</dbReference>
<comment type="caution">
    <text evidence="2">The sequence shown here is derived from an EMBL/GenBank/DDBJ whole genome shotgun (WGS) entry which is preliminary data.</text>
</comment>
<feature type="signal peptide" evidence="1">
    <location>
        <begin position="1"/>
        <end position="23"/>
    </location>
</feature>